<name>A0A1I0QFC8_9EURY</name>
<keyword evidence="2" id="KW-1133">Transmembrane helix</keyword>
<evidence type="ECO:0000256" key="1">
    <source>
        <dbReference type="SAM" id="MobiDB-lite"/>
    </source>
</evidence>
<feature type="transmembrane region" description="Helical" evidence="2">
    <location>
        <begin position="50"/>
        <end position="68"/>
    </location>
</feature>
<dbReference type="Proteomes" id="UP000183275">
    <property type="component" value="Unassembled WGS sequence"/>
</dbReference>
<dbReference type="EMBL" id="FOIS01000004">
    <property type="protein sequence ID" value="SEW25665.1"/>
    <property type="molecule type" value="Genomic_DNA"/>
</dbReference>
<feature type="compositionally biased region" description="Basic and acidic residues" evidence="1">
    <location>
        <begin position="23"/>
        <end position="32"/>
    </location>
</feature>
<gene>
    <name evidence="3" type="ORF">SAMN05216285_3481</name>
</gene>
<protein>
    <submittedName>
        <fullName evidence="3">Uncharacterized protein</fullName>
    </submittedName>
</protein>
<evidence type="ECO:0000313" key="3">
    <source>
        <dbReference type="EMBL" id="SEW25665.1"/>
    </source>
</evidence>
<dbReference type="AlphaFoldDB" id="A0A1I0QFC8"/>
<keyword evidence="4" id="KW-1185">Reference proteome</keyword>
<evidence type="ECO:0000313" key="4">
    <source>
        <dbReference type="Proteomes" id="UP000183275"/>
    </source>
</evidence>
<accession>A0A1I0QFC8</accession>
<dbReference type="OrthoDB" id="201599at2157"/>
<organism evidence="3 4">
    <name type="scientific">Natrinema salifodinae</name>
    <dbReference type="NCBI Taxonomy" id="1202768"/>
    <lineage>
        <taxon>Archaea</taxon>
        <taxon>Methanobacteriati</taxon>
        <taxon>Methanobacteriota</taxon>
        <taxon>Stenosarchaea group</taxon>
        <taxon>Halobacteria</taxon>
        <taxon>Halobacteriales</taxon>
        <taxon>Natrialbaceae</taxon>
        <taxon>Natrinema</taxon>
    </lineage>
</organism>
<keyword evidence="2" id="KW-0812">Transmembrane</keyword>
<feature type="transmembrane region" description="Helical" evidence="2">
    <location>
        <begin position="75"/>
        <end position="93"/>
    </location>
</feature>
<sequence length="111" mass="12261">MAVYAAKIHRAEGTDDPEGIRSWTKDDGERPESYVGESNRTVATALVRNYAGLWLFADGFIFVVPFADGMTLKSASLDVVALAAVVLVGYQLFSYCSRPYDPWICLSDDCR</sequence>
<evidence type="ECO:0000256" key="2">
    <source>
        <dbReference type="SAM" id="Phobius"/>
    </source>
</evidence>
<feature type="region of interest" description="Disordered" evidence="1">
    <location>
        <begin position="1"/>
        <end position="34"/>
    </location>
</feature>
<proteinExistence type="predicted"/>
<reference evidence="4" key="1">
    <citation type="submission" date="2016-10" db="EMBL/GenBank/DDBJ databases">
        <authorList>
            <person name="Varghese N."/>
        </authorList>
    </citation>
    <scope>NUCLEOTIDE SEQUENCE [LARGE SCALE GENOMIC DNA]</scope>
    <source>
        <strain evidence="4">CGMCC 1.12284</strain>
    </source>
</reference>
<keyword evidence="2" id="KW-0472">Membrane</keyword>